<evidence type="ECO:0000313" key="2">
    <source>
        <dbReference type="EMBL" id="RCX11387.1"/>
    </source>
</evidence>
<organism evidence="2 3">
    <name type="scientific">Anaerobacterium chartisolvens</name>
    <dbReference type="NCBI Taxonomy" id="1297424"/>
    <lineage>
        <taxon>Bacteria</taxon>
        <taxon>Bacillati</taxon>
        <taxon>Bacillota</taxon>
        <taxon>Clostridia</taxon>
        <taxon>Eubacteriales</taxon>
        <taxon>Oscillospiraceae</taxon>
        <taxon>Anaerobacterium</taxon>
    </lineage>
</organism>
<sequence length="599" mass="66055">MKNLNYYPFERNKFFYGKLLTVADFELEQKYMNDKRRFLNRYLFGSGVICGLSTYSVDDSSIMIESGAAIDGSGREIAVYESIIRKLSGIDGYEASSGTVLYLCVEYSEELSDPVYSIAHTLGDATGSSSEFNRVKESFHLFITDKEPEPLPYSLIDDFITRKVIFSNKDITVTQSVPCIISGSGPFNVNVDIVKHTPEQDFSFEYIINTPYFNTQDGSETIRVVFDDLQAGLPGKHTLTYTLTPPGGTPTEASIAVVPQSLKFKVQKGLPALSAAISFDIAVSQEDLYQMIEQKYFSVSMEEASVSKQNSPIYLSRIEIFRSSTAYIIESLKPMPFNQYVYNPQISHLKTRLGCFFPSLAKDSPAPDASPMPCTERNEAASLPAGEPSSSSGIVEIPLGFNPRPKQKFYSEEIMHGLGKGPVTIIMGIESSSVNEMLFRGNFTTYGNPEIFQGSEHGSGLPSCEIAAMNYEERGTFVVGIKLLEAPSALYLKIKWHAVKRPGAPSASPASRQDICLFVKPNTIVVAPRETTYFKPIFYNTGETPCNWTVVEENGGTVAPNGEYTAPNREGVYEINVQSISNPDLKASAFVVVKEKGAS</sequence>
<feature type="region of interest" description="Disordered" evidence="1">
    <location>
        <begin position="365"/>
        <end position="397"/>
    </location>
</feature>
<evidence type="ECO:0000256" key="1">
    <source>
        <dbReference type="SAM" id="MobiDB-lite"/>
    </source>
</evidence>
<dbReference type="Proteomes" id="UP000253034">
    <property type="component" value="Unassembled WGS sequence"/>
</dbReference>
<keyword evidence="3" id="KW-1185">Reference proteome</keyword>
<evidence type="ECO:0000313" key="3">
    <source>
        <dbReference type="Proteomes" id="UP000253034"/>
    </source>
</evidence>
<dbReference type="EMBL" id="QPJT01000025">
    <property type="protein sequence ID" value="RCX11387.1"/>
    <property type="molecule type" value="Genomic_DNA"/>
</dbReference>
<accession>A0A369AT32</accession>
<reference evidence="2 3" key="1">
    <citation type="submission" date="2018-07" db="EMBL/GenBank/DDBJ databases">
        <title>Genomic Encyclopedia of Type Strains, Phase IV (KMG-IV): sequencing the most valuable type-strain genomes for metagenomic binning, comparative biology and taxonomic classification.</title>
        <authorList>
            <person name="Goeker M."/>
        </authorList>
    </citation>
    <scope>NUCLEOTIDE SEQUENCE [LARGE SCALE GENOMIC DNA]</scope>
    <source>
        <strain evidence="2 3">DSM 27016</strain>
    </source>
</reference>
<name>A0A369AT32_9FIRM</name>
<evidence type="ECO:0008006" key="4">
    <source>
        <dbReference type="Google" id="ProtNLM"/>
    </source>
</evidence>
<gene>
    <name evidence="2" type="ORF">DFR58_12533</name>
</gene>
<comment type="caution">
    <text evidence="2">The sequence shown here is derived from an EMBL/GenBank/DDBJ whole genome shotgun (WGS) entry which is preliminary data.</text>
</comment>
<protein>
    <recommendedName>
        <fullName evidence="4">Ig-like domain-containing protein</fullName>
    </recommendedName>
</protein>
<dbReference type="AlphaFoldDB" id="A0A369AT32"/>
<proteinExistence type="predicted"/>